<reference evidence="1 2" key="1">
    <citation type="submission" date="2011-02" db="EMBL/GenBank/DDBJ databases">
        <authorList>
            <person name="Weinstock G."/>
            <person name="Sodergren E."/>
            <person name="Clifton S."/>
            <person name="Fulton L."/>
            <person name="Fulton B."/>
            <person name="Courtney L."/>
            <person name="Fronick C."/>
            <person name="Harrison M."/>
            <person name="Strong C."/>
            <person name="Farmer C."/>
            <person name="Delahaunty K."/>
            <person name="Markovic C."/>
            <person name="Hall O."/>
            <person name="Minx P."/>
            <person name="Tomlinson C."/>
            <person name="Mitreva M."/>
            <person name="Hou S."/>
            <person name="Chen J."/>
            <person name="Wollam A."/>
            <person name="Pepin K.H."/>
            <person name="Johnson M."/>
            <person name="Bhonagiri V."/>
            <person name="Zhang X."/>
            <person name="Suruliraj S."/>
            <person name="Warren W."/>
            <person name="Chinwalla A."/>
            <person name="Mardis E.R."/>
            <person name="Wilson R.K."/>
        </authorList>
    </citation>
    <scope>NUCLEOTIDE SEQUENCE [LARGE SCALE GENOMIC DNA]</scope>
    <source>
        <strain evidence="1 2">YIT 12057</strain>
    </source>
</reference>
<comment type="caution">
    <text evidence="1">The sequence shown here is derived from an EMBL/GenBank/DDBJ whole genome shotgun (WGS) entry which is preliminary data.</text>
</comment>
<sequence>MYGGMLYFPLKVNCKGGYIISILAKDRKKHKVNVMPDKELTSCQTKC</sequence>
<gene>
    <name evidence="1" type="ORF">HMPREF9446_00632</name>
</gene>
<accession>F3PPN5</accession>
<proteinExistence type="predicted"/>
<keyword evidence="2" id="KW-1185">Reference proteome</keyword>
<evidence type="ECO:0000313" key="2">
    <source>
        <dbReference type="Proteomes" id="UP000003416"/>
    </source>
</evidence>
<organism evidence="1 2">
    <name type="scientific">Bacteroides fluxus YIT 12057</name>
    <dbReference type="NCBI Taxonomy" id="763034"/>
    <lineage>
        <taxon>Bacteria</taxon>
        <taxon>Pseudomonadati</taxon>
        <taxon>Bacteroidota</taxon>
        <taxon>Bacteroidia</taxon>
        <taxon>Bacteroidales</taxon>
        <taxon>Bacteroidaceae</taxon>
        <taxon>Bacteroides</taxon>
    </lineage>
</organism>
<dbReference type="AlphaFoldDB" id="F3PPN5"/>
<name>F3PPN5_9BACE</name>
<dbReference type="HOGENOM" id="CLU_3164635_0_0_10"/>
<dbReference type="EMBL" id="AFBN01000012">
    <property type="protein sequence ID" value="EGF59168.1"/>
    <property type="molecule type" value="Genomic_DNA"/>
</dbReference>
<protein>
    <submittedName>
        <fullName evidence="1">Uncharacterized protein</fullName>
    </submittedName>
</protein>
<evidence type="ECO:0000313" key="1">
    <source>
        <dbReference type="EMBL" id="EGF59168.1"/>
    </source>
</evidence>
<dbReference type="Proteomes" id="UP000003416">
    <property type="component" value="Unassembled WGS sequence"/>
</dbReference>